<feature type="compositionally biased region" description="Basic residues" evidence="1">
    <location>
        <begin position="90"/>
        <end position="100"/>
    </location>
</feature>
<proteinExistence type="predicted"/>
<keyword evidence="3" id="KW-1185">Reference proteome</keyword>
<dbReference type="Proteomes" id="UP000603227">
    <property type="component" value="Unassembled WGS sequence"/>
</dbReference>
<evidence type="ECO:0000256" key="1">
    <source>
        <dbReference type="SAM" id="MobiDB-lite"/>
    </source>
</evidence>
<comment type="caution">
    <text evidence="2">The sequence shown here is derived from an EMBL/GenBank/DDBJ whole genome shotgun (WGS) entry which is preliminary data.</text>
</comment>
<name>A0A918Z6Z2_9ACTN</name>
<reference evidence="2" key="1">
    <citation type="journal article" date="2014" name="Int. J. Syst. Evol. Microbiol.">
        <title>Complete genome sequence of Corynebacterium casei LMG S-19264T (=DSM 44701T), isolated from a smear-ripened cheese.</title>
        <authorList>
            <consortium name="US DOE Joint Genome Institute (JGI-PGF)"/>
            <person name="Walter F."/>
            <person name="Albersmeier A."/>
            <person name="Kalinowski J."/>
            <person name="Ruckert C."/>
        </authorList>
    </citation>
    <scope>NUCLEOTIDE SEQUENCE</scope>
    <source>
        <strain evidence="2">CGMCC 4.7403</strain>
    </source>
</reference>
<feature type="region of interest" description="Disordered" evidence="1">
    <location>
        <begin position="1"/>
        <end position="31"/>
    </location>
</feature>
<sequence length="100" mass="10340">MRDFRHTPGRPHAPAPRDTYSRGGGQQPGQACLVRGGTVSVRHLGQPLGKADAASPPLPVVGEAESLGELSLVHALPVTGATTTAPTGTIRRKRMSSSPP</sequence>
<evidence type="ECO:0000313" key="3">
    <source>
        <dbReference type="Proteomes" id="UP000603227"/>
    </source>
</evidence>
<dbReference type="EMBL" id="BNAT01000023">
    <property type="protein sequence ID" value="GHE39754.1"/>
    <property type="molecule type" value="Genomic_DNA"/>
</dbReference>
<dbReference type="AlphaFoldDB" id="A0A918Z6Z2"/>
<gene>
    <name evidence="2" type="ORF">GCM10017771_58700</name>
</gene>
<protein>
    <submittedName>
        <fullName evidence="2">Uncharacterized protein</fullName>
    </submittedName>
</protein>
<feature type="region of interest" description="Disordered" evidence="1">
    <location>
        <begin position="81"/>
        <end position="100"/>
    </location>
</feature>
<organism evidence="2 3">
    <name type="scientific">Streptomyces capitiformicae</name>
    <dbReference type="NCBI Taxonomy" id="2014920"/>
    <lineage>
        <taxon>Bacteria</taxon>
        <taxon>Bacillati</taxon>
        <taxon>Actinomycetota</taxon>
        <taxon>Actinomycetes</taxon>
        <taxon>Kitasatosporales</taxon>
        <taxon>Streptomycetaceae</taxon>
        <taxon>Streptomyces</taxon>
    </lineage>
</organism>
<evidence type="ECO:0000313" key="2">
    <source>
        <dbReference type="EMBL" id="GHE39754.1"/>
    </source>
</evidence>
<accession>A0A918Z6Z2</accession>
<reference evidence="2" key="2">
    <citation type="submission" date="2020-09" db="EMBL/GenBank/DDBJ databases">
        <authorList>
            <person name="Sun Q."/>
            <person name="Zhou Y."/>
        </authorList>
    </citation>
    <scope>NUCLEOTIDE SEQUENCE</scope>
    <source>
        <strain evidence="2">CGMCC 4.7403</strain>
    </source>
</reference>